<sequence>MERDTLAVRTIPDESEWTKLTVLPSQWSSVTLVHVNVPKPVMHVYVNGGHATSAPVSYPVSEKWTGQTLMTMLGGGYTGRIALCSMFGDPLPHRAVTFLHAVPVNYQPHFNEQHSFSVMGQ</sequence>
<keyword evidence="2" id="KW-1185">Reference proteome</keyword>
<proteinExistence type="predicted"/>
<dbReference type="Proteomes" id="UP000035740">
    <property type="component" value="Unassembled WGS sequence"/>
</dbReference>
<evidence type="ECO:0000313" key="2">
    <source>
        <dbReference type="Proteomes" id="UP000035740"/>
    </source>
</evidence>
<evidence type="ECO:0000313" key="1">
    <source>
        <dbReference type="EMBL" id="KMS94029.1"/>
    </source>
</evidence>
<dbReference type="AlphaFoldDB" id="A0A0J8AZ48"/>
<name>A0A0J8AZ48_BETVV</name>
<organism evidence="1 2">
    <name type="scientific">Beta vulgaris subsp. vulgaris</name>
    <name type="common">Beet</name>
    <dbReference type="NCBI Taxonomy" id="3555"/>
    <lineage>
        <taxon>Eukaryota</taxon>
        <taxon>Viridiplantae</taxon>
        <taxon>Streptophyta</taxon>
        <taxon>Embryophyta</taxon>
        <taxon>Tracheophyta</taxon>
        <taxon>Spermatophyta</taxon>
        <taxon>Magnoliopsida</taxon>
        <taxon>eudicotyledons</taxon>
        <taxon>Gunneridae</taxon>
        <taxon>Pentapetalae</taxon>
        <taxon>Caryophyllales</taxon>
        <taxon>Chenopodiaceae</taxon>
        <taxon>Betoideae</taxon>
        <taxon>Beta</taxon>
    </lineage>
</organism>
<dbReference type="Gramene" id="KMS94029">
    <property type="protein sequence ID" value="KMS94029"/>
    <property type="gene ID" value="BVRB_025510"/>
</dbReference>
<accession>A0A0J8AZ48</accession>
<gene>
    <name evidence="1" type="ORF">BVRB_025510</name>
</gene>
<feature type="non-terminal residue" evidence="1">
    <location>
        <position position="121"/>
    </location>
</feature>
<dbReference type="EMBL" id="KQ096734">
    <property type="protein sequence ID" value="KMS94029.1"/>
    <property type="molecule type" value="Genomic_DNA"/>
</dbReference>
<reference evidence="1 2" key="1">
    <citation type="journal article" date="2014" name="Nature">
        <title>The genome of the recently domesticated crop plant sugar beet (Beta vulgaris).</title>
        <authorList>
            <person name="Dohm J.C."/>
            <person name="Minoche A.E."/>
            <person name="Holtgrawe D."/>
            <person name="Capella-Gutierrez S."/>
            <person name="Zakrzewski F."/>
            <person name="Tafer H."/>
            <person name="Rupp O."/>
            <person name="Sorensen T.R."/>
            <person name="Stracke R."/>
            <person name="Reinhardt R."/>
            <person name="Goesmann A."/>
            <person name="Kraft T."/>
            <person name="Schulz B."/>
            <person name="Stadler P.F."/>
            <person name="Schmidt T."/>
            <person name="Gabaldon T."/>
            <person name="Lehrach H."/>
            <person name="Weisshaar B."/>
            <person name="Himmelbauer H."/>
        </authorList>
    </citation>
    <scope>NUCLEOTIDE SEQUENCE [LARGE SCALE GENOMIC DNA]</scope>
    <source>
        <tissue evidence="1">Taproot</tissue>
    </source>
</reference>
<protein>
    <submittedName>
        <fullName evidence="1">Uncharacterized protein</fullName>
    </submittedName>
</protein>